<reference evidence="3 4" key="1">
    <citation type="submission" date="2017-05" db="EMBL/GenBank/DDBJ databases">
        <title>The Genome Sequence of Enterococcus mundtii 6B1_DIV0119.</title>
        <authorList>
            <consortium name="The Broad Institute Genomics Platform"/>
            <consortium name="The Broad Institute Genomic Center for Infectious Diseases"/>
            <person name="Earl A."/>
            <person name="Manson A."/>
            <person name="Schwartman J."/>
            <person name="Gilmore M."/>
            <person name="Abouelleil A."/>
            <person name="Cao P."/>
            <person name="Chapman S."/>
            <person name="Cusick C."/>
            <person name="Shea T."/>
            <person name="Young S."/>
            <person name="Neafsey D."/>
            <person name="Nusbaum C."/>
            <person name="Birren B."/>
        </authorList>
    </citation>
    <scope>NUCLEOTIDE SEQUENCE [LARGE SCALE GENOMIC DNA]</scope>
    <source>
        <strain evidence="3 4">6B1_DIV0119</strain>
    </source>
</reference>
<dbReference type="InterPro" id="IPR025868">
    <property type="entry name" value="Zn_ribbon_dom_put"/>
</dbReference>
<evidence type="ECO:0000313" key="4">
    <source>
        <dbReference type="Proteomes" id="UP000195024"/>
    </source>
</evidence>
<gene>
    <name evidence="3" type="ORF">A5802_000395</name>
    <name evidence="2" type="ORF">EMU01_07010</name>
</gene>
<evidence type="ECO:0000313" key="3">
    <source>
        <dbReference type="EMBL" id="OTP26679.1"/>
    </source>
</evidence>
<proteinExistence type="predicted"/>
<reference evidence="2 5" key="2">
    <citation type="submission" date="2019-07" db="EMBL/GenBank/DDBJ databases">
        <title>Whole genome shotgun sequence of Enterococcus mundtii NBRC 100490.</title>
        <authorList>
            <person name="Hosoyama A."/>
            <person name="Uohara A."/>
            <person name="Ohji S."/>
            <person name="Ichikawa N."/>
        </authorList>
    </citation>
    <scope>NUCLEOTIDE SEQUENCE [LARGE SCALE GENOMIC DNA]</scope>
    <source>
        <strain evidence="2 5">NBRC 100490</strain>
    </source>
</reference>
<keyword evidence="5" id="KW-1185">Reference proteome</keyword>
<accession>A0A1L8V407</accession>
<organism evidence="3 4">
    <name type="scientific">Enterococcus mundtii</name>
    <dbReference type="NCBI Taxonomy" id="53346"/>
    <lineage>
        <taxon>Bacteria</taxon>
        <taxon>Bacillati</taxon>
        <taxon>Bacillota</taxon>
        <taxon>Bacilli</taxon>
        <taxon>Lactobacillales</taxon>
        <taxon>Enterococcaceae</taxon>
        <taxon>Enterococcus</taxon>
    </lineage>
</organism>
<comment type="caution">
    <text evidence="3">The sequence shown here is derived from an EMBL/GenBank/DDBJ whole genome shotgun (WGS) entry which is preliminary data.</text>
</comment>
<dbReference type="EMBL" id="BJWA01000003">
    <property type="protein sequence ID" value="GEL79557.1"/>
    <property type="molecule type" value="Genomic_DNA"/>
</dbReference>
<protein>
    <submittedName>
        <fullName evidence="2">Transcriptional regulator</fullName>
    </submittedName>
</protein>
<dbReference type="EMBL" id="NGMS01000001">
    <property type="protein sequence ID" value="OTP26679.1"/>
    <property type="molecule type" value="Genomic_DNA"/>
</dbReference>
<feature type="domain" description="Putative zinc ribbon" evidence="1">
    <location>
        <begin position="6"/>
        <end position="90"/>
    </location>
</feature>
<evidence type="ECO:0000259" key="1">
    <source>
        <dbReference type="Pfam" id="PF12674"/>
    </source>
</evidence>
<dbReference type="RefSeq" id="WP_071865946.1">
    <property type="nucleotide sequence ID" value="NZ_BJWA01000003.1"/>
</dbReference>
<name>A0A1L8V407_ENTMU</name>
<dbReference type="Proteomes" id="UP000195024">
    <property type="component" value="Unassembled WGS sequence"/>
</dbReference>
<evidence type="ECO:0000313" key="2">
    <source>
        <dbReference type="EMBL" id="GEL79557.1"/>
    </source>
</evidence>
<dbReference type="Pfam" id="PF12674">
    <property type="entry name" value="Zn_ribbon_2"/>
    <property type="match status" value="1"/>
</dbReference>
<sequence length="92" mass="10832">MEEMTYCQSCGMPLDSVEVLGTNKNNSKSEEYCIYCYKDGAFLTDCTMDEMIEESVKHMSESGMLKEQGKTKEEAREFMHHFFPDLKRWKHQ</sequence>
<dbReference type="GeneID" id="60998730"/>
<dbReference type="Proteomes" id="UP000321175">
    <property type="component" value="Unassembled WGS sequence"/>
</dbReference>
<dbReference type="AlphaFoldDB" id="A0A1L8V407"/>
<evidence type="ECO:0000313" key="5">
    <source>
        <dbReference type="Proteomes" id="UP000321175"/>
    </source>
</evidence>